<dbReference type="EMBL" id="RFFI01000054">
    <property type="protein sequence ID" value="RMI09286.1"/>
    <property type="molecule type" value="Genomic_DNA"/>
</dbReference>
<accession>A0A3M2JAS0</accession>
<comment type="caution">
    <text evidence="1">The sequence shown here is derived from an EMBL/GenBank/DDBJ whole genome shotgun (WGS) entry which is preliminary data.</text>
</comment>
<proteinExistence type="predicted"/>
<dbReference type="OrthoDB" id="5141268at2"/>
<evidence type="ECO:0000313" key="1">
    <source>
        <dbReference type="EMBL" id="RMI09286.1"/>
    </source>
</evidence>
<gene>
    <name evidence="1" type="ORF">EBM89_11005</name>
</gene>
<dbReference type="RefSeq" id="WP_122149474.1">
    <property type="nucleotide sequence ID" value="NZ_RFFI01000054.1"/>
</dbReference>
<sequence length="497" mass="55074">MAITDPHLLRTLQLPSRYEPLVRLVGPEVLNLLVPPAPTTLEVLEEAGEAVRSLGEGLFLPIFANPGTGKTTLAENLTVFMPDMYSKTVTYNGALVSRDMEEALSLFIRDELQQNDMRVIPMNVDHREDRPPSREEMSEVKRFLRAGLGQRVLLTWPGTMRDTAEKMAADYRNISGVVPLKLPIDVEGPAPDRWTPLAAQTLQLANQVDSLEDIVDLDQYSPEAFPSLGDYLKQIAIDFNRQKLALQRATKKPLELSILVVSETSGHGVLSTLTSSRRFGMLDPSALLQASGESAIGKWWAEHRGLLVQTIVTLDAHVFSVSPPLSLATFRRYGPADVIQSLDDLGFGTRTPGEVSTYLGRSDLGRHLAKEQRAVGETRGNPAEDARMIFETFVDHGGGFQGGRDKKLNIAFRDALVYHLTTKGISDFSVRAEESLEFLPSLIPDVSIETHESAHCLEFTYRKGDFVTSENRGTIARYCLEKLRNYARQLGWISAGA</sequence>
<evidence type="ECO:0000313" key="2">
    <source>
        <dbReference type="Proteomes" id="UP000269289"/>
    </source>
</evidence>
<name>A0A3M2JAS0_9CELL</name>
<dbReference type="Proteomes" id="UP000269289">
    <property type="component" value="Unassembled WGS sequence"/>
</dbReference>
<keyword evidence="2" id="KW-1185">Reference proteome</keyword>
<organism evidence="1 2">
    <name type="scientific">Cellulomonas triticagri</name>
    <dbReference type="NCBI Taxonomy" id="2483352"/>
    <lineage>
        <taxon>Bacteria</taxon>
        <taxon>Bacillati</taxon>
        <taxon>Actinomycetota</taxon>
        <taxon>Actinomycetes</taxon>
        <taxon>Micrococcales</taxon>
        <taxon>Cellulomonadaceae</taxon>
        <taxon>Cellulomonas</taxon>
    </lineage>
</organism>
<protein>
    <submittedName>
        <fullName evidence="1">Uncharacterized protein</fullName>
    </submittedName>
</protein>
<reference evidence="1 2" key="1">
    <citation type="submission" date="2018-10" db="EMBL/GenBank/DDBJ databases">
        <title>Isolation, diversity and antifungal activity of actinobacteria from wheat.</title>
        <authorList>
            <person name="Han C."/>
        </authorList>
    </citation>
    <scope>NUCLEOTIDE SEQUENCE [LARGE SCALE GENOMIC DNA]</scope>
    <source>
        <strain evidence="1 2">NEAU-YY56</strain>
    </source>
</reference>
<dbReference type="AlphaFoldDB" id="A0A3M2JAS0"/>